<dbReference type="Proteomes" id="UP000797356">
    <property type="component" value="Chromosome 5"/>
</dbReference>
<name>A0A8K0N1K7_COCNU</name>
<sequence length="174" mass="18128">MPGPVVPWTVVEHSGEGAAAADGAEARGDVVGAEEEQVGGGDGEAPRRKGRAGRGGQVVAGSDGPPFRVPMVPGSGTSRRGGEGEAAAALDGPHSTVRRLEAGDYATGQAAAERRGDGRLRRRWAPRRRGSGRSATAMEIEEDKRCSVLVCWKKMEGHRPGNQATIDATVPIRQ</sequence>
<accession>A0A8K0N1K7</accession>
<feature type="region of interest" description="Disordered" evidence="1">
    <location>
        <begin position="105"/>
        <end position="137"/>
    </location>
</feature>
<keyword evidence="3" id="KW-1185">Reference proteome</keyword>
<evidence type="ECO:0000313" key="2">
    <source>
        <dbReference type="EMBL" id="KAG1342597.1"/>
    </source>
</evidence>
<reference evidence="2" key="1">
    <citation type="journal article" date="2017" name="Gigascience">
        <title>The genome draft of coconut (Cocos nucifera).</title>
        <authorList>
            <person name="Xiao Y."/>
            <person name="Xu P."/>
            <person name="Fan H."/>
            <person name="Baudouin L."/>
            <person name="Xia W."/>
            <person name="Bocs S."/>
            <person name="Xu J."/>
            <person name="Li Q."/>
            <person name="Guo A."/>
            <person name="Zhou L."/>
            <person name="Li J."/>
            <person name="Wu Y."/>
            <person name="Ma Z."/>
            <person name="Armero A."/>
            <person name="Issali A.E."/>
            <person name="Liu N."/>
            <person name="Peng M."/>
            <person name="Yang Y."/>
        </authorList>
    </citation>
    <scope>NUCLEOTIDE SEQUENCE</scope>
    <source>
        <tissue evidence="2">Spear leaf of Hainan Tall coconut</tissue>
    </source>
</reference>
<feature type="compositionally biased region" description="Basic residues" evidence="1">
    <location>
        <begin position="120"/>
        <end position="131"/>
    </location>
</feature>
<reference evidence="2" key="2">
    <citation type="submission" date="2019-07" db="EMBL/GenBank/DDBJ databases">
        <authorList>
            <person name="Yang Y."/>
            <person name="Bocs S."/>
            <person name="Baudouin L."/>
        </authorList>
    </citation>
    <scope>NUCLEOTIDE SEQUENCE</scope>
    <source>
        <tissue evidence="2">Spear leaf of Hainan Tall coconut</tissue>
    </source>
</reference>
<gene>
    <name evidence="2" type="ORF">COCNU_05G008260</name>
</gene>
<evidence type="ECO:0000256" key="1">
    <source>
        <dbReference type="SAM" id="MobiDB-lite"/>
    </source>
</evidence>
<evidence type="ECO:0000313" key="3">
    <source>
        <dbReference type="Proteomes" id="UP000797356"/>
    </source>
</evidence>
<dbReference type="EMBL" id="CM017876">
    <property type="protein sequence ID" value="KAG1342597.1"/>
    <property type="molecule type" value="Genomic_DNA"/>
</dbReference>
<dbReference type="AlphaFoldDB" id="A0A8K0N1K7"/>
<organism evidence="2 3">
    <name type="scientific">Cocos nucifera</name>
    <name type="common">Coconut palm</name>
    <dbReference type="NCBI Taxonomy" id="13894"/>
    <lineage>
        <taxon>Eukaryota</taxon>
        <taxon>Viridiplantae</taxon>
        <taxon>Streptophyta</taxon>
        <taxon>Embryophyta</taxon>
        <taxon>Tracheophyta</taxon>
        <taxon>Spermatophyta</taxon>
        <taxon>Magnoliopsida</taxon>
        <taxon>Liliopsida</taxon>
        <taxon>Arecaceae</taxon>
        <taxon>Arecoideae</taxon>
        <taxon>Cocoseae</taxon>
        <taxon>Attaleinae</taxon>
        <taxon>Cocos</taxon>
    </lineage>
</organism>
<proteinExistence type="predicted"/>
<comment type="caution">
    <text evidence="2">The sequence shown here is derived from an EMBL/GenBank/DDBJ whole genome shotgun (WGS) entry which is preliminary data.</text>
</comment>
<feature type="region of interest" description="Disordered" evidence="1">
    <location>
        <begin position="14"/>
        <end position="91"/>
    </location>
</feature>
<protein>
    <submittedName>
        <fullName evidence="2">Uncharacterized protein</fullName>
    </submittedName>
</protein>